<dbReference type="GO" id="GO:0005737">
    <property type="term" value="C:cytoplasm"/>
    <property type="evidence" value="ECO:0007669"/>
    <property type="project" value="UniProtKB-SubCell"/>
</dbReference>
<dbReference type="eggNOG" id="ENOG502S1G7">
    <property type="taxonomic scope" value="Eukaryota"/>
</dbReference>
<proteinExistence type="inferred from homology"/>
<protein>
    <submittedName>
        <fullName evidence="8">Jupiter microtubule associated homolog 2</fullName>
    </submittedName>
</protein>
<dbReference type="Pfam" id="PF17054">
    <property type="entry name" value="JUPITER"/>
    <property type="match status" value="1"/>
</dbReference>
<accession>W5M283</accession>
<name>W5M283_LEPOC</name>
<keyword evidence="6" id="KW-0539">Nucleus</keyword>
<dbReference type="AlphaFoldDB" id="W5M283"/>
<dbReference type="InterPro" id="IPR033335">
    <property type="entry name" value="JUPITER"/>
</dbReference>
<evidence type="ECO:0000256" key="1">
    <source>
        <dbReference type="ARBA" id="ARBA00004123"/>
    </source>
</evidence>
<dbReference type="HOGENOM" id="CLU_111612_0_0_1"/>
<feature type="compositionally biased region" description="Polar residues" evidence="7">
    <location>
        <begin position="1"/>
        <end position="16"/>
    </location>
</feature>
<reference evidence="8" key="3">
    <citation type="submission" date="2025-09" db="UniProtKB">
        <authorList>
            <consortium name="Ensembl"/>
        </authorList>
    </citation>
    <scope>IDENTIFICATION</scope>
</reference>
<feature type="region of interest" description="Disordered" evidence="7">
    <location>
        <begin position="1"/>
        <end position="208"/>
    </location>
</feature>
<evidence type="ECO:0000256" key="2">
    <source>
        <dbReference type="ARBA" id="ARBA00004496"/>
    </source>
</evidence>
<dbReference type="Proteomes" id="UP000018468">
    <property type="component" value="Linkage group LG13"/>
</dbReference>
<dbReference type="GO" id="GO:0005634">
    <property type="term" value="C:nucleus"/>
    <property type="evidence" value="ECO:0000318"/>
    <property type="project" value="GO_Central"/>
</dbReference>
<dbReference type="Ensembl" id="ENSLOCT00000002497.1">
    <property type="protein sequence ID" value="ENSLOCP00000002491.1"/>
    <property type="gene ID" value="ENSLOCG00000002135.1"/>
</dbReference>
<feature type="compositionally biased region" description="Basic and acidic residues" evidence="7">
    <location>
        <begin position="138"/>
        <end position="152"/>
    </location>
</feature>
<dbReference type="Bgee" id="ENSLOCG00000002135">
    <property type="expression patterns" value="Expressed in ovary and 13 other cell types or tissues"/>
</dbReference>
<keyword evidence="5" id="KW-0597">Phosphoprotein</keyword>
<dbReference type="OMA" id="RQFINPP"/>
<evidence type="ECO:0000313" key="8">
    <source>
        <dbReference type="Ensembl" id="ENSLOCP00000002491.1"/>
    </source>
</evidence>
<dbReference type="CTD" id="90861"/>
<evidence type="ECO:0000256" key="5">
    <source>
        <dbReference type="ARBA" id="ARBA00022553"/>
    </source>
</evidence>
<dbReference type="KEGG" id="loc:102692358"/>
<dbReference type="PANTHER" id="PTHR34930">
    <property type="entry name" value="GEO05313P1"/>
    <property type="match status" value="1"/>
</dbReference>
<dbReference type="FunCoup" id="W5M283">
    <property type="interactions" value="939"/>
</dbReference>
<dbReference type="PANTHER" id="PTHR34930:SF5">
    <property type="entry name" value="JUPITER MICROTUBULE ASSOCIATED HOMOLOG 2"/>
    <property type="match status" value="1"/>
</dbReference>
<keyword evidence="4" id="KW-0963">Cytoplasm</keyword>
<dbReference type="EMBL" id="AHAT01031964">
    <property type="status" value="NOT_ANNOTATED_CDS"/>
    <property type="molecule type" value="Genomic_DNA"/>
</dbReference>
<evidence type="ECO:0000256" key="7">
    <source>
        <dbReference type="SAM" id="MobiDB-lite"/>
    </source>
</evidence>
<evidence type="ECO:0000256" key="3">
    <source>
        <dbReference type="ARBA" id="ARBA00008329"/>
    </source>
</evidence>
<feature type="compositionally biased region" description="Polar residues" evidence="7">
    <location>
        <begin position="94"/>
        <end position="107"/>
    </location>
</feature>
<dbReference type="OrthoDB" id="6367565at2759"/>
<evidence type="ECO:0000313" key="9">
    <source>
        <dbReference type="Proteomes" id="UP000018468"/>
    </source>
</evidence>
<dbReference type="GeneTree" id="ENSGT00390000007652"/>
<dbReference type="InParanoid" id="W5M283"/>
<comment type="similarity">
    <text evidence="3">Belongs to the JUPITER family.</text>
</comment>
<dbReference type="STRING" id="7918.ENSLOCP00000002491"/>
<evidence type="ECO:0000256" key="6">
    <source>
        <dbReference type="ARBA" id="ARBA00023242"/>
    </source>
</evidence>
<keyword evidence="9" id="KW-1185">Reference proteome</keyword>
<reference evidence="9" key="1">
    <citation type="submission" date="2011-12" db="EMBL/GenBank/DDBJ databases">
        <title>The Draft Genome of Lepisosteus oculatus.</title>
        <authorList>
            <consortium name="The Broad Institute Genome Assembly &amp; Analysis Group"/>
            <consortium name="Computational R&amp;D Group"/>
            <consortium name="and Sequencing Platform"/>
            <person name="Di Palma F."/>
            <person name="Alfoldi J."/>
            <person name="Johnson J."/>
            <person name="Berlin A."/>
            <person name="Gnerre S."/>
            <person name="Jaffe D."/>
            <person name="MacCallum I."/>
            <person name="Young S."/>
            <person name="Walker B.J."/>
            <person name="Lander E.S."/>
            <person name="Lindblad-Toh K."/>
        </authorList>
    </citation>
    <scope>NUCLEOTIDE SEQUENCE [LARGE SCALE GENOMIC DNA]</scope>
</reference>
<reference evidence="8" key="2">
    <citation type="submission" date="2025-08" db="UniProtKB">
        <authorList>
            <consortium name="Ensembl"/>
        </authorList>
    </citation>
    <scope>IDENTIFICATION</scope>
</reference>
<comment type="subcellular location">
    <subcellularLocation>
        <location evidence="2">Cytoplasm</location>
    </subcellularLocation>
    <subcellularLocation>
        <location evidence="1">Nucleus</location>
    </subcellularLocation>
</comment>
<sequence length="208" mass="22245">MTSTNMFQGLESSGKPSSRVLRPPGGGSSDLFGVSENTSQATKPHKMASNIFGPPDEAQSGPKRTNPPGGKSSGIFGESETARHQQRHVPPGGKSSNIFGDPVSSTAVRGHPNKPKDTNIFEDGDSNQEPESPQPKAEVPEERPKEQEKENGKEEEEEKEEAAAPQPPSEEAALQASVDDHEPRLGPRPRSHNKVIHPPGGKSSVAFY</sequence>
<evidence type="ECO:0000256" key="4">
    <source>
        <dbReference type="ARBA" id="ARBA00022490"/>
    </source>
</evidence>
<organism evidence="8 9">
    <name type="scientific">Lepisosteus oculatus</name>
    <name type="common">Spotted gar</name>
    <dbReference type="NCBI Taxonomy" id="7918"/>
    <lineage>
        <taxon>Eukaryota</taxon>
        <taxon>Metazoa</taxon>
        <taxon>Chordata</taxon>
        <taxon>Craniata</taxon>
        <taxon>Vertebrata</taxon>
        <taxon>Euteleostomi</taxon>
        <taxon>Actinopterygii</taxon>
        <taxon>Neopterygii</taxon>
        <taxon>Holostei</taxon>
        <taxon>Semionotiformes</taxon>
        <taxon>Lepisosteidae</taxon>
        <taxon>Lepisosteus</taxon>
    </lineage>
</organism>
<dbReference type="GeneID" id="102692358"/>